<evidence type="ECO:0000313" key="2">
    <source>
        <dbReference type="EMBL" id="GHO90013.1"/>
    </source>
</evidence>
<dbReference type="EMBL" id="BNJK01000001">
    <property type="protein sequence ID" value="GHO90013.1"/>
    <property type="molecule type" value="Genomic_DNA"/>
</dbReference>
<dbReference type="Proteomes" id="UP000597444">
    <property type="component" value="Unassembled WGS sequence"/>
</dbReference>
<dbReference type="Pfam" id="PF12697">
    <property type="entry name" value="Abhydrolase_6"/>
    <property type="match status" value="1"/>
</dbReference>
<sequence length="278" mass="30332">MQHVTSKDGTLIAFEKIGQGPVLILVGGVLGDHFQNADLAQFLVEHFTVFNFDRRGHGESGFTAPYAVEREVEDLDALITEAGGSAYVYGTSGTAILSLEAAARGLAPKMKKLAVWEPPYILDGSRPPVPQDYKEQLIQMLQEERRGDMVELFLVKAVGMPSELVTQMRQAPFWAGQEALAHTLIYDAILTSGFSLPTDRITTITIPTLVIDGGTMPWVSQAAQSVTSALPHAQRCTLAGQPHNVDPAAIAPVLVKFFQDEDDMKRRDLISVRSVQSD</sequence>
<comment type="caution">
    <text evidence="2">The sequence shown here is derived from an EMBL/GenBank/DDBJ whole genome shotgun (WGS) entry which is preliminary data.</text>
</comment>
<accession>A0A8J3ICN5</accession>
<dbReference type="AlphaFoldDB" id="A0A8J3ICN5"/>
<protein>
    <submittedName>
        <fullName evidence="2">Alpha/beta hydrolase</fullName>
    </submittedName>
</protein>
<dbReference type="RefSeq" id="WP_220201021.1">
    <property type="nucleotide sequence ID" value="NZ_BNJK01000001.1"/>
</dbReference>
<gene>
    <name evidence="2" type="ORF">KSF_000610</name>
</gene>
<feature type="domain" description="AB hydrolase-1" evidence="1">
    <location>
        <begin position="31"/>
        <end position="251"/>
    </location>
</feature>
<dbReference type="InterPro" id="IPR029058">
    <property type="entry name" value="AB_hydrolase_fold"/>
</dbReference>
<dbReference type="SUPFAM" id="SSF53474">
    <property type="entry name" value="alpha/beta-Hydrolases"/>
    <property type="match status" value="1"/>
</dbReference>
<name>A0A8J3ICN5_9CHLR</name>
<dbReference type="Gene3D" id="3.40.50.1820">
    <property type="entry name" value="alpha/beta hydrolase"/>
    <property type="match status" value="1"/>
</dbReference>
<proteinExistence type="predicted"/>
<dbReference type="InterPro" id="IPR050228">
    <property type="entry name" value="Carboxylesterase_BioH"/>
</dbReference>
<keyword evidence="3" id="KW-1185">Reference proteome</keyword>
<dbReference type="InterPro" id="IPR000073">
    <property type="entry name" value="AB_hydrolase_1"/>
</dbReference>
<reference evidence="2" key="1">
    <citation type="submission" date="2020-10" db="EMBL/GenBank/DDBJ databases">
        <title>Taxonomic study of unclassified bacteria belonging to the class Ktedonobacteria.</title>
        <authorList>
            <person name="Yabe S."/>
            <person name="Wang C.M."/>
            <person name="Zheng Y."/>
            <person name="Sakai Y."/>
            <person name="Cavaletti L."/>
            <person name="Monciardini P."/>
            <person name="Donadio S."/>
        </authorList>
    </citation>
    <scope>NUCLEOTIDE SEQUENCE</scope>
    <source>
        <strain evidence="2">ID150040</strain>
    </source>
</reference>
<dbReference type="PANTHER" id="PTHR43194:SF5">
    <property type="entry name" value="PIMELOYL-[ACYL-CARRIER PROTEIN] METHYL ESTER ESTERASE"/>
    <property type="match status" value="1"/>
</dbReference>
<dbReference type="GO" id="GO:0016787">
    <property type="term" value="F:hydrolase activity"/>
    <property type="evidence" value="ECO:0007669"/>
    <property type="project" value="UniProtKB-KW"/>
</dbReference>
<evidence type="ECO:0000259" key="1">
    <source>
        <dbReference type="Pfam" id="PF12697"/>
    </source>
</evidence>
<organism evidence="2 3">
    <name type="scientific">Reticulibacter mediterranei</name>
    <dbReference type="NCBI Taxonomy" id="2778369"/>
    <lineage>
        <taxon>Bacteria</taxon>
        <taxon>Bacillati</taxon>
        <taxon>Chloroflexota</taxon>
        <taxon>Ktedonobacteria</taxon>
        <taxon>Ktedonobacterales</taxon>
        <taxon>Reticulibacteraceae</taxon>
        <taxon>Reticulibacter</taxon>
    </lineage>
</organism>
<keyword evidence="2" id="KW-0378">Hydrolase</keyword>
<dbReference type="PANTHER" id="PTHR43194">
    <property type="entry name" value="HYDROLASE ALPHA/BETA FOLD FAMILY"/>
    <property type="match status" value="1"/>
</dbReference>
<evidence type="ECO:0000313" key="3">
    <source>
        <dbReference type="Proteomes" id="UP000597444"/>
    </source>
</evidence>